<sequence>MEPKEKNSFELKKKEEKRKEKETLSRLSVKSLTVAWYSNTRSGVNTQRKSQQGVEYQERCKYSRKSR</sequence>
<reference evidence="3" key="1">
    <citation type="journal article" date="2015" name="Proc. Natl. Acad. Sci. U.S.A.">
        <title>Genome sequencing of adzuki bean (Vigna angularis) provides insight into high starch and low fat accumulation and domestication.</title>
        <authorList>
            <person name="Yang K."/>
            <person name="Tian Z."/>
            <person name="Chen C."/>
            <person name="Luo L."/>
            <person name="Zhao B."/>
            <person name="Wang Z."/>
            <person name="Yu L."/>
            <person name="Li Y."/>
            <person name="Sun Y."/>
            <person name="Li W."/>
            <person name="Chen Y."/>
            <person name="Li Y."/>
            <person name="Zhang Y."/>
            <person name="Ai D."/>
            <person name="Zhao J."/>
            <person name="Shang C."/>
            <person name="Ma Y."/>
            <person name="Wu B."/>
            <person name="Wang M."/>
            <person name="Gao L."/>
            <person name="Sun D."/>
            <person name="Zhang P."/>
            <person name="Guo F."/>
            <person name="Wang W."/>
            <person name="Li Y."/>
            <person name="Wang J."/>
            <person name="Varshney R.K."/>
            <person name="Wang J."/>
            <person name="Ling H.Q."/>
            <person name="Wan P."/>
        </authorList>
    </citation>
    <scope>NUCLEOTIDE SEQUENCE</scope>
    <source>
        <strain evidence="3">cv. Jingnong 6</strain>
    </source>
</reference>
<name>A0A0L9VAE4_PHAAN</name>
<evidence type="ECO:0000313" key="2">
    <source>
        <dbReference type="EMBL" id="KOM52035.1"/>
    </source>
</evidence>
<feature type="compositionally biased region" description="Polar residues" evidence="1">
    <location>
        <begin position="43"/>
        <end position="54"/>
    </location>
</feature>
<feature type="region of interest" description="Disordered" evidence="1">
    <location>
        <begin position="43"/>
        <end position="67"/>
    </location>
</feature>
<evidence type="ECO:0000313" key="3">
    <source>
        <dbReference type="Proteomes" id="UP000053144"/>
    </source>
</evidence>
<dbReference type="EMBL" id="CM003379">
    <property type="protein sequence ID" value="KOM52035.1"/>
    <property type="molecule type" value="Genomic_DNA"/>
</dbReference>
<protein>
    <submittedName>
        <fullName evidence="2">Uncharacterized protein</fullName>
    </submittedName>
</protein>
<gene>
    <name evidence="2" type="ORF">LR48_Vigan09g069400</name>
</gene>
<evidence type="ECO:0000256" key="1">
    <source>
        <dbReference type="SAM" id="MobiDB-lite"/>
    </source>
</evidence>
<dbReference type="AlphaFoldDB" id="A0A0L9VAE4"/>
<proteinExistence type="predicted"/>
<dbReference type="Proteomes" id="UP000053144">
    <property type="component" value="Chromosome 9"/>
</dbReference>
<organism evidence="2 3">
    <name type="scientific">Phaseolus angularis</name>
    <name type="common">Azuki bean</name>
    <name type="synonym">Vigna angularis</name>
    <dbReference type="NCBI Taxonomy" id="3914"/>
    <lineage>
        <taxon>Eukaryota</taxon>
        <taxon>Viridiplantae</taxon>
        <taxon>Streptophyta</taxon>
        <taxon>Embryophyta</taxon>
        <taxon>Tracheophyta</taxon>
        <taxon>Spermatophyta</taxon>
        <taxon>Magnoliopsida</taxon>
        <taxon>eudicotyledons</taxon>
        <taxon>Gunneridae</taxon>
        <taxon>Pentapetalae</taxon>
        <taxon>rosids</taxon>
        <taxon>fabids</taxon>
        <taxon>Fabales</taxon>
        <taxon>Fabaceae</taxon>
        <taxon>Papilionoideae</taxon>
        <taxon>50 kb inversion clade</taxon>
        <taxon>NPAAA clade</taxon>
        <taxon>indigoferoid/millettioid clade</taxon>
        <taxon>Phaseoleae</taxon>
        <taxon>Vigna</taxon>
    </lineage>
</organism>
<dbReference type="Gramene" id="KOM52035">
    <property type="protein sequence ID" value="KOM52035"/>
    <property type="gene ID" value="LR48_Vigan09g069400"/>
</dbReference>
<feature type="region of interest" description="Disordered" evidence="1">
    <location>
        <begin position="1"/>
        <end position="24"/>
    </location>
</feature>
<accession>A0A0L9VAE4</accession>